<evidence type="ECO:0000313" key="2">
    <source>
        <dbReference type="EMBL" id="CAF4028976.1"/>
    </source>
</evidence>
<dbReference type="Proteomes" id="UP000663866">
    <property type="component" value="Unassembled WGS sequence"/>
</dbReference>
<keyword evidence="3" id="KW-1185">Reference proteome</keyword>
<reference evidence="2" key="1">
    <citation type="submission" date="2021-02" db="EMBL/GenBank/DDBJ databases">
        <authorList>
            <person name="Nowell W R."/>
        </authorList>
    </citation>
    <scope>NUCLEOTIDE SEQUENCE</scope>
</reference>
<evidence type="ECO:0000256" key="1">
    <source>
        <dbReference type="SAM" id="MobiDB-lite"/>
    </source>
</evidence>
<organism evidence="2 3">
    <name type="scientific">Rotaria magnacalcarata</name>
    <dbReference type="NCBI Taxonomy" id="392030"/>
    <lineage>
        <taxon>Eukaryota</taxon>
        <taxon>Metazoa</taxon>
        <taxon>Spiralia</taxon>
        <taxon>Gnathifera</taxon>
        <taxon>Rotifera</taxon>
        <taxon>Eurotatoria</taxon>
        <taxon>Bdelloidea</taxon>
        <taxon>Philodinida</taxon>
        <taxon>Philodinidae</taxon>
        <taxon>Rotaria</taxon>
    </lineage>
</organism>
<dbReference type="InterPro" id="IPR009000">
    <property type="entry name" value="Transl_B-barrel_sf"/>
</dbReference>
<proteinExistence type="predicted"/>
<comment type="caution">
    <text evidence="2">The sequence shown here is derived from an EMBL/GenBank/DDBJ whole genome shotgun (WGS) entry which is preliminary data.</text>
</comment>
<dbReference type="SUPFAM" id="SSF50447">
    <property type="entry name" value="Translation proteins"/>
    <property type="match status" value="1"/>
</dbReference>
<feature type="region of interest" description="Disordered" evidence="1">
    <location>
        <begin position="476"/>
        <end position="495"/>
    </location>
</feature>
<sequence>MKDCITQIIDFVQTINLNDAQQEKLINIVLILNTCICRLSNEVNTIKKQLIDIKHENQAMKTDEKENVLQTKFENLLKEIDRLKTHASEKILEDVYAHLLIPLIDQLKQELEKKKKEENDPKSNLYDFKNCYNGRVLDQIKTTAHVKGLVFFVKNIILDFCDQTRIPLRDMLQLLDDKQYRNYKSHRVVEQYINEQRQENIVKYLQSKHSIEIIVDKNQEELLNKLVKVNIEIKTNHRTIKSIIDEYLYVSKDDTRDLFRMPIAELYKDMGTIATGKIESGRVCVGDQCLIMPNRTRVQVINIYCGDIETDFGVYEETVRLKLINIEDSSILRVDLSPLPSTPSNYPRSPTNIFVCHNFYMITFSSAMTQVSLDGLSKKWHLFDNHLLQVCQVELRPAVFPERPPEIRLEEKAQFCTPDVRKYGEVPESTGKFEEVQKYAFPLLEMREAWTTTLTSWNQPGSYRLGFRGRGRGWGRGIGHRQDSELGDKNDPNSSNLNNILSVAIEQEEMISNWDGKTKKRRATRVSHEAFMCSYNSVAHPQVPPMEFTDTVRRSWKHSMWLWSHSNKD</sequence>
<accession>A0A819QDE6</accession>
<gene>
    <name evidence="2" type="ORF">OVN521_LOCUS16677</name>
</gene>
<dbReference type="EMBL" id="CAJOBG010002802">
    <property type="protein sequence ID" value="CAF4028976.1"/>
    <property type="molecule type" value="Genomic_DNA"/>
</dbReference>
<name>A0A819QDE6_9BILA</name>
<dbReference type="AlphaFoldDB" id="A0A819QDE6"/>
<dbReference type="Gene3D" id="2.40.30.10">
    <property type="entry name" value="Translation factors"/>
    <property type="match status" value="1"/>
</dbReference>
<feature type="compositionally biased region" description="Basic and acidic residues" evidence="1">
    <location>
        <begin position="480"/>
        <end position="491"/>
    </location>
</feature>
<protein>
    <submittedName>
        <fullName evidence="2">Uncharacterized protein</fullName>
    </submittedName>
</protein>
<evidence type="ECO:0000313" key="3">
    <source>
        <dbReference type="Proteomes" id="UP000663866"/>
    </source>
</evidence>